<organism evidence="5 6">
    <name type="scientific">Methylobacterium planeticum</name>
    <dbReference type="NCBI Taxonomy" id="2615211"/>
    <lineage>
        <taxon>Bacteria</taxon>
        <taxon>Pseudomonadati</taxon>
        <taxon>Pseudomonadota</taxon>
        <taxon>Alphaproteobacteria</taxon>
        <taxon>Hyphomicrobiales</taxon>
        <taxon>Methylobacteriaceae</taxon>
        <taxon>Methylobacterium</taxon>
    </lineage>
</organism>
<dbReference type="AlphaFoldDB" id="A0A6N6MSG1"/>
<dbReference type="PANTHER" id="PTHR11579">
    <property type="entry name" value="PROTEIN-L-ISOASPARTATE O-METHYLTRANSFERASE"/>
    <property type="match status" value="1"/>
</dbReference>
<dbReference type="PANTHER" id="PTHR11579:SF18">
    <property type="entry name" value="PROTEIN-L-ISOASPARTATE O-METHYLTRANSFERASE"/>
    <property type="match status" value="1"/>
</dbReference>
<proteinExistence type="inferred from homology"/>
<keyword evidence="4" id="KW-0812">Transmembrane</keyword>
<evidence type="ECO:0000256" key="2">
    <source>
        <dbReference type="ARBA" id="ARBA00013346"/>
    </source>
</evidence>
<evidence type="ECO:0000313" key="5">
    <source>
        <dbReference type="EMBL" id="KAB1074477.1"/>
    </source>
</evidence>
<keyword evidence="4" id="KW-1133">Transmembrane helix</keyword>
<dbReference type="CDD" id="cd02440">
    <property type="entry name" value="AdoMet_MTases"/>
    <property type="match status" value="1"/>
</dbReference>
<feature type="transmembrane region" description="Helical" evidence="4">
    <location>
        <begin position="71"/>
        <end position="91"/>
    </location>
</feature>
<reference evidence="5 6" key="1">
    <citation type="submission" date="2019-09" db="EMBL/GenBank/DDBJ databases">
        <title>YIM 132548 draft genome.</title>
        <authorList>
            <person name="Jiang L."/>
        </authorList>
    </citation>
    <scope>NUCLEOTIDE SEQUENCE [LARGE SCALE GENOMIC DNA]</scope>
    <source>
        <strain evidence="5 6">YIM 132548</strain>
    </source>
</reference>
<evidence type="ECO:0000313" key="6">
    <source>
        <dbReference type="Proteomes" id="UP000441523"/>
    </source>
</evidence>
<keyword evidence="4" id="KW-0472">Membrane</keyword>
<dbReference type="GO" id="GO:0004719">
    <property type="term" value="F:protein-L-isoaspartate (D-aspartate) O-methyltransferase activity"/>
    <property type="evidence" value="ECO:0007669"/>
    <property type="project" value="InterPro"/>
</dbReference>
<dbReference type="SUPFAM" id="SSF53335">
    <property type="entry name" value="S-adenosyl-L-methionine-dependent methyltransferases"/>
    <property type="match status" value="1"/>
</dbReference>
<sequence length="192" mass="19170">MRETSVLSAMERVPREGFAPAAFRDLARRDLALPLACGATMTAPIVVATMLGALKVAPGARVLEVGTGSGYATALLVALGAASVLSLERYATLGAAARARLGEGGAARVVQADGLAPLDGGPFDRILVNGTVPCLAPAWIEALAPGGRLVAGLAGPGGSRLVSVERGEAGLAETLGAPFRLAPLLPGLALVT</sequence>
<keyword evidence="5" id="KW-0808">Transferase</keyword>
<dbReference type="GO" id="GO:0032259">
    <property type="term" value="P:methylation"/>
    <property type="evidence" value="ECO:0007669"/>
    <property type="project" value="UniProtKB-KW"/>
</dbReference>
<dbReference type="InterPro" id="IPR000682">
    <property type="entry name" value="PCMT"/>
</dbReference>
<dbReference type="EMBL" id="VZZJ01000005">
    <property type="protein sequence ID" value="KAB1074477.1"/>
    <property type="molecule type" value="Genomic_DNA"/>
</dbReference>
<accession>A0A6N6MSG1</accession>
<gene>
    <name evidence="5" type="ORF">F6X51_07645</name>
</gene>
<dbReference type="GO" id="GO:0005737">
    <property type="term" value="C:cytoplasm"/>
    <property type="evidence" value="ECO:0007669"/>
    <property type="project" value="TreeGrafter"/>
</dbReference>
<comment type="caution">
    <text evidence="5">The sequence shown here is derived from an EMBL/GenBank/DDBJ whole genome shotgun (WGS) entry which is preliminary data.</text>
</comment>
<evidence type="ECO:0000256" key="1">
    <source>
        <dbReference type="ARBA" id="ARBA00005369"/>
    </source>
</evidence>
<dbReference type="Pfam" id="PF01135">
    <property type="entry name" value="PCMT"/>
    <property type="match status" value="1"/>
</dbReference>
<dbReference type="Proteomes" id="UP000441523">
    <property type="component" value="Unassembled WGS sequence"/>
</dbReference>
<evidence type="ECO:0000256" key="3">
    <source>
        <dbReference type="ARBA" id="ARBA00030757"/>
    </source>
</evidence>
<protein>
    <recommendedName>
        <fullName evidence="2">Protein-L-isoaspartate O-methyltransferase</fullName>
    </recommendedName>
    <alternativeName>
        <fullName evidence="3">Protein L-isoaspartyl methyltransferase</fullName>
    </alternativeName>
</protein>
<dbReference type="Gene3D" id="3.40.50.150">
    <property type="entry name" value="Vaccinia Virus protein VP39"/>
    <property type="match status" value="1"/>
</dbReference>
<name>A0A6N6MSG1_9HYPH</name>
<keyword evidence="5" id="KW-0489">Methyltransferase</keyword>
<comment type="similarity">
    <text evidence="1">Belongs to the methyltransferase superfamily. L-isoaspartyl/D-aspartyl protein methyltransferase family.</text>
</comment>
<keyword evidence="6" id="KW-1185">Reference proteome</keyword>
<feature type="transmembrane region" description="Helical" evidence="4">
    <location>
        <begin position="31"/>
        <end position="51"/>
    </location>
</feature>
<evidence type="ECO:0000256" key="4">
    <source>
        <dbReference type="SAM" id="Phobius"/>
    </source>
</evidence>
<dbReference type="InterPro" id="IPR029063">
    <property type="entry name" value="SAM-dependent_MTases_sf"/>
</dbReference>